<feature type="domain" description="Carrier" evidence="1">
    <location>
        <begin position="510"/>
        <end position="585"/>
    </location>
</feature>
<dbReference type="InterPro" id="IPR025110">
    <property type="entry name" value="AMP-bd_C"/>
</dbReference>
<dbReference type="Proteomes" id="UP000659904">
    <property type="component" value="Unassembled WGS sequence"/>
</dbReference>
<dbReference type="GO" id="GO:0005737">
    <property type="term" value="C:cytoplasm"/>
    <property type="evidence" value="ECO:0007669"/>
    <property type="project" value="TreeGrafter"/>
</dbReference>
<dbReference type="SUPFAM" id="SSF47336">
    <property type="entry name" value="ACP-like"/>
    <property type="match status" value="1"/>
</dbReference>
<dbReference type="NCBIfam" id="TIGR01733">
    <property type="entry name" value="AA-adenyl-dom"/>
    <property type="match status" value="1"/>
</dbReference>
<organism evidence="2 3">
    <name type="scientific">Catellatospora citrea</name>
    <dbReference type="NCBI Taxonomy" id="53366"/>
    <lineage>
        <taxon>Bacteria</taxon>
        <taxon>Bacillati</taxon>
        <taxon>Actinomycetota</taxon>
        <taxon>Actinomycetes</taxon>
        <taxon>Micromonosporales</taxon>
        <taxon>Micromonosporaceae</taxon>
        <taxon>Catellatospora</taxon>
    </lineage>
</organism>
<protein>
    <recommendedName>
        <fullName evidence="1">Carrier domain-containing protein</fullName>
    </recommendedName>
</protein>
<dbReference type="InterPro" id="IPR010071">
    <property type="entry name" value="AA_adenyl_dom"/>
</dbReference>
<dbReference type="Pfam" id="PF00501">
    <property type="entry name" value="AMP-binding"/>
    <property type="match status" value="1"/>
</dbReference>
<dbReference type="PANTHER" id="PTHR45527:SF1">
    <property type="entry name" value="FATTY ACID SYNTHASE"/>
    <property type="match status" value="1"/>
</dbReference>
<sequence>MSTKMPSVDTPFRSHATDRWAGRHAVVAGDVALSYAELQDRVGALAAVLRRHGVGPEVPVACALGRTASVPVAMLAVWQAGGCYVPLDPHAPAARTRHILTDCRPAVLVTDTEAQVDPDGSVAVVVMLDRTGRVAGQSAPAPADVAPPRALDLAYMIYTSGSTGVPKGVLVEHASLAALAEQHERVLYRELEPPVRRVAVNNPFATDSSMSELVHLAFGRTLYVVDTPTRQNPDLLAGFITRHGIEVLDATPTQVRMLIMAGHVDVLRTLRVLIVGGEAVDQGLWTTLRGLHGVRVHNLYGPTECTVDVTHADVHARQAPTIGRPLPGCGIHLLDEAMEQVPEGAVGEICVSGPQVARGYLNVPDSVAARFTTFTPPGRGEPVRIYRTGDRARWAADGNLEYLGRVDDQVKVSGFRVELGEVEAALRRCPGVRDATVALDHTDLGGVLRAFVVLSSGSTPADVENALGEHLPAALVPVVTAVPRIPLGPSGKADRQALLAGELEVPATDLPDLPDPELVRAVWCELLQVAQVADGDDFFALGGDSIRATLMTLRVRQRLARDVPAATVFKHPTFGGYCAQVLAAR</sequence>
<dbReference type="Gene3D" id="3.30.300.30">
    <property type="match status" value="1"/>
</dbReference>
<dbReference type="SUPFAM" id="SSF56801">
    <property type="entry name" value="Acetyl-CoA synthetase-like"/>
    <property type="match status" value="1"/>
</dbReference>
<evidence type="ECO:0000313" key="3">
    <source>
        <dbReference type="Proteomes" id="UP000659904"/>
    </source>
</evidence>
<proteinExistence type="predicted"/>
<dbReference type="Gene3D" id="1.10.1200.10">
    <property type="entry name" value="ACP-like"/>
    <property type="match status" value="1"/>
</dbReference>
<dbReference type="GO" id="GO:0031177">
    <property type="term" value="F:phosphopantetheine binding"/>
    <property type="evidence" value="ECO:0007669"/>
    <property type="project" value="TreeGrafter"/>
</dbReference>
<dbReference type="Pfam" id="PF13193">
    <property type="entry name" value="AMP-binding_C"/>
    <property type="match status" value="1"/>
</dbReference>
<dbReference type="CDD" id="cd05930">
    <property type="entry name" value="A_NRPS"/>
    <property type="match status" value="1"/>
</dbReference>
<comment type="caution">
    <text evidence="2">The sequence shown here is derived from an EMBL/GenBank/DDBJ whole genome shotgun (WGS) entry which is preliminary data.</text>
</comment>
<dbReference type="PROSITE" id="PS50075">
    <property type="entry name" value="CARRIER"/>
    <property type="match status" value="1"/>
</dbReference>
<reference evidence="2 3" key="1">
    <citation type="submission" date="2021-01" db="EMBL/GenBank/DDBJ databases">
        <title>Whole genome shotgun sequence of Catellatospora citrea NBRC 14495.</title>
        <authorList>
            <person name="Komaki H."/>
            <person name="Tamura T."/>
        </authorList>
    </citation>
    <scope>NUCLEOTIDE SEQUENCE [LARGE SCALE GENOMIC DNA]</scope>
    <source>
        <strain evidence="2 3">NBRC 14495</strain>
    </source>
</reference>
<name>A0A8J3KA00_9ACTN</name>
<dbReference type="PROSITE" id="PS00455">
    <property type="entry name" value="AMP_BINDING"/>
    <property type="match status" value="1"/>
</dbReference>
<dbReference type="InterPro" id="IPR036736">
    <property type="entry name" value="ACP-like_sf"/>
</dbReference>
<gene>
    <name evidence="2" type="ORF">Cci01nite_19630</name>
</gene>
<dbReference type="FunFam" id="3.40.50.980:FF:000001">
    <property type="entry name" value="Non-ribosomal peptide synthetase"/>
    <property type="match status" value="1"/>
</dbReference>
<evidence type="ECO:0000259" key="1">
    <source>
        <dbReference type="PROSITE" id="PS50075"/>
    </source>
</evidence>
<dbReference type="Gene3D" id="2.30.38.10">
    <property type="entry name" value="Luciferase, Domain 3"/>
    <property type="match status" value="1"/>
</dbReference>
<dbReference type="EMBL" id="BONH01000007">
    <property type="protein sequence ID" value="GIF96869.1"/>
    <property type="molecule type" value="Genomic_DNA"/>
</dbReference>
<dbReference type="InterPro" id="IPR000873">
    <property type="entry name" value="AMP-dep_synth/lig_dom"/>
</dbReference>
<dbReference type="AlphaFoldDB" id="A0A8J3KA00"/>
<dbReference type="PANTHER" id="PTHR45527">
    <property type="entry name" value="NONRIBOSOMAL PEPTIDE SYNTHETASE"/>
    <property type="match status" value="1"/>
</dbReference>
<dbReference type="Gene3D" id="3.40.50.980">
    <property type="match status" value="2"/>
</dbReference>
<evidence type="ECO:0000313" key="2">
    <source>
        <dbReference type="EMBL" id="GIF96869.1"/>
    </source>
</evidence>
<dbReference type="InterPro" id="IPR009081">
    <property type="entry name" value="PP-bd_ACP"/>
</dbReference>
<dbReference type="Pfam" id="PF00550">
    <property type="entry name" value="PP-binding"/>
    <property type="match status" value="1"/>
</dbReference>
<dbReference type="GO" id="GO:0043041">
    <property type="term" value="P:amino acid activation for nonribosomal peptide biosynthetic process"/>
    <property type="evidence" value="ECO:0007669"/>
    <property type="project" value="TreeGrafter"/>
</dbReference>
<dbReference type="InterPro" id="IPR020845">
    <property type="entry name" value="AMP-binding_CS"/>
</dbReference>
<accession>A0A8J3KA00</accession>
<keyword evidence="3" id="KW-1185">Reference proteome</keyword>
<dbReference type="GO" id="GO:0044550">
    <property type="term" value="P:secondary metabolite biosynthetic process"/>
    <property type="evidence" value="ECO:0007669"/>
    <property type="project" value="TreeGrafter"/>
</dbReference>
<dbReference type="InterPro" id="IPR045851">
    <property type="entry name" value="AMP-bd_C_sf"/>
</dbReference>